<dbReference type="KEGG" id="roz:CBI38_00235"/>
<name>A0A2S2BNN1_9NOCA</name>
<reference evidence="1 2" key="1">
    <citation type="submission" date="2017-05" db="EMBL/GenBank/DDBJ databases">
        <title>Isolation of Rhodococcus sp. S2-17 biodegrading of BP-3.</title>
        <authorList>
            <person name="Lee Y."/>
            <person name="Kim K.H."/>
            <person name="Chun B.H."/>
            <person name="Jung H.S."/>
            <person name="Jeon C.O."/>
        </authorList>
    </citation>
    <scope>NUCLEOTIDE SEQUENCE [LARGE SCALE GENOMIC DNA]</scope>
    <source>
        <strain evidence="1 2">S2-17</strain>
    </source>
</reference>
<proteinExistence type="predicted"/>
<gene>
    <name evidence="1" type="ORF">CBI38_00235</name>
</gene>
<protein>
    <submittedName>
        <fullName evidence="1">Uncharacterized protein</fullName>
    </submittedName>
</protein>
<organism evidence="1 2">
    <name type="scientific">Rhodococcus oxybenzonivorans</name>
    <dbReference type="NCBI Taxonomy" id="1990687"/>
    <lineage>
        <taxon>Bacteria</taxon>
        <taxon>Bacillati</taxon>
        <taxon>Actinomycetota</taxon>
        <taxon>Actinomycetes</taxon>
        <taxon>Mycobacteriales</taxon>
        <taxon>Nocardiaceae</taxon>
        <taxon>Rhodococcus</taxon>
    </lineage>
</organism>
<dbReference type="EMBL" id="CP021354">
    <property type="protein sequence ID" value="AWK70235.1"/>
    <property type="molecule type" value="Genomic_DNA"/>
</dbReference>
<evidence type="ECO:0000313" key="1">
    <source>
        <dbReference type="EMBL" id="AWK70235.1"/>
    </source>
</evidence>
<dbReference type="AlphaFoldDB" id="A0A2S2BNN1"/>
<accession>A0A2S2BNN1</accession>
<evidence type="ECO:0000313" key="2">
    <source>
        <dbReference type="Proteomes" id="UP000245711"/>
    </source>
</evidence>
<dbReference type="Proteomes" id="UP000245711">
    <property type="component" value="Chromosome"/>
</dbReference>
<sequence length="107" mass="12239">MEVRKLKYIRLSADYLEPSIIDQQEGRTSPQSLSLSSELQDVLEDWNLHYQSIIQLSMKERSSGQVKSEIDRLDSEGMVIAQKIATELGDCAKVEYYSEGLLKRINT</sequence>
<keyword evidence="2" id="KW-1185">Reference proteome</keyword>
<dbReference type="OrthoDB" id="5148315at2"/>